<organism evidence="1 2">
    <name type="scientific">Ensete ventricosum</name>
    <name type="common">Abyssinian banana</name>
    <name type="synonym">Musa ensete</name>
    <dbReference type="NCBI Taxonomy" id="4639"/>
    <lineage>
        <taxon>Eukaryota</taxon>
        <taxon>Viridiplantae</taxon>
        <taxon>Streptophyta</taxon>
        <taxon>Embryophyta</taxon>
        <taxon>Tracheophyta</taxon>
        <taxon>Spermatophyta</taxon>
        <taxon>Magnoliopsida</taxon>
        <taxon>Liliopsida</taxon>
        <taxon>Zingiberales</taxon>
        <taxon>Musaceae</taxon>
        <taxon>Ensete</taxon>
    </lineage>
</organism>
<accession>A0A427AXK2</accession>
<dbReference type="Proteomes" id="UP000287651">
    <property type="component" value="Unassembled WGS sequence"/>
</dbReference>
<sequence>MNLRPLPNDISETVIRTKLLEAATLKHKLVTVPDYLSGGRWRVLVAIRGVTFKDDVPFPVVLQAQVIGPEEVQPTLDVSISSVLPKDPSRSLYTSARNASKRCDLFGALQLQREK</sequence>
<dbReference type="AlphaFoldDB" id="A0A427AXK2"/>
<reference evidence="1 2" key="1">
    <citation type="journal article" date="2014" name="Agronomy (Basel)">
        <title>A Draft Genome Sequence for Ensete ventricosum, the Drought-Tolerant Tree Against Hunger.</title>
        <authorList>
            <person name="Harrison J."/>
            <person name="Moore K.A."/>
            <person name="Paszkiewicz K."/>
            <person name="Jones T."/>
            <person name="Grant M."/>
            <person name="Ambacheew D."/>
            <person name="Muzemil S."/>
            <person name="Studholme D.J."/>
        </authorList>
    </citation>
    <scope>NUCLEOTIDE SEQUENCE [LARGE SCALE GENOMIC DNA]</scope>
</reference>
<evidence type="ECO:0000313" key="1">
    <source>
        <dbReference type="EMBL" id="RRT80935.1"/>
    </source>
</evidence>
<gene>
    <name evidence="1" type="ORF">B296_00002093</name>
</gene>
<comment type="caution">
    <text evidence="1">The sequence shown here is derived from an EMBL/GenBank/DDBJ whole genome shotgun (WGS) entry which is preliminary data.</text>
</comment>
<evidence type="ECO:0000313" key="2">
    <source>
        <dbReference type="Proteomes" id="UP000287651"/>
    </source>
</evidence>
<name>A0A427AXK2_ENSVE</name>
<protein>
    <submittedName>
        <fullName evidence="1">Uncharacterized protein</fullName>
    </submittedName>
</protein>
<dbReference type="EMBL" id="AMZH03001027">
    <property type="protein sequence ID" value="RRT80935.1"/>
    <property type="molecule type" value="Genomic_DNA"/>
</dbReference>
<proteinExistence type="predicted"/>